<gene>
    <name evidence="9" type="ORF">G6N77_04185</name>
</gene>
<sequence>MRRILALLLPLLLLVTACSSGNSSSPSSASATGSPVAVPASNAAALASVKVVDQGKLKAPKVTFTMPLAVSAESMKVVQDGTGAKVADGQVMEFHEIALDTKTGKTLGENFSKAAGSSLTLSPTFKAQYPLVYTTFASVKVGAFIAYATPATPAVPATASAPAQAAQPASLSVFQVTATKDPAKLMSAADVAALAKAGGLPTAKFDAKGIPSITIPKKSAPENLAVQVLTEGTGEVIKATDSISASYTGWAWSDSKKFDSSFDKGAPVTFSLAQVIPGWTMGLAGQKVGSTVMLSIPSTLAYGDNPSQGQPAGALVFVVKIDAKK</sequence>
<organism evidence="9 10">
    <name type="scientific">Arthrobacter silviterrae</name>
    <dbReference type="NCBI Taxonomy" id="2026658"/>
    <lineage>
        <taxon>Bacteria</taxon>
        <taxon>Bacillati</taxon>
        <taxon>Actinomycetota</taxon>
        <taxon>Actinomycetes</taxon>
        <taxon>Micrococcales</taxon>
        <taxon>Micrococcaceae</taxon>
        <taxon>Arthrobacter</taxon>
    </lineage>
</organism>
<accession>A0ABX0D9W2</accession>
<keyword evidence="7" id="KW-0732">Signal</keyword>
<comment type="catalytic activity">
    <reaction evidence="1 6">
        <text>[protein]-peptidylproline (omega=180) = [protein]-peptidylproline (omega=0)</text>
        <dbReference type="Rhea" id="RHEA:16237"/>
        <dbReference type="Rhea" id="RHEA-COMP:10747"/>
        <dbReference type="Rhea" id="RHEA-COMP:10748"/>
        <dbReference type="ChEBI" id="CHEBI:83833"/>
        <dbReference type="ChEBI" id="CHEBI:83834"/>
        <dbReference type="EC" id="5.2.1.8"/>
    </reaction>
</comment>
<protein>
    <recommendedName>
        <fullName evidence="3 6">peptidylprolyl isomerase</fullName>
        <ecNumber evidence="3 6">5.2.1.8</ecNumber>
    </recommendedName>
</protein>
<dbReference type="PROSITE" id="PS51257">
    <property type="entry name" value="PROKAR_LIPOPROTEIN"/>
    <property type="match status" value="1"/>
</dbReference>
<evidence type="ECO:0000256" key="1">
    <source>
        <dbReference type="ARBA" id="ARBA00000971"/>
    </source>
</evidence>
<comment type="caution">
    <text evidence="9">The sequence shown here is derived from an EMBL/GenBank/DDBJ whole genome shotgun (WGS) entry which is preliminary data.</text>
</comment>
<evidence type="ECO:0000256" key="2">
    <source>
        <dbReference type="ARBA" id="ARBA00006577"/>
    </source>
</evidence>
<evidence type="ECO:0000256" key="5">
    <source>
        <dbReference type="ARBA" id="ARBA00023235"/>
    </source>
</evidence>
<reference evidence="9 10" key="1">
    <citation type="submission" date="2020-02" db="EMBL/GenBank/DDBJ databases">
        <title>Genome sequence of the type strain DSM 27180 of Arthrobacter silviterrae.</title>
        <authorList>
            <person name="Gao J."/>
            <person name="Sun J."/>
        </authorList>
    </citation>
    <scope>NUCLEOTIDE SEQUENCE [LARGE SCALE GENOMIC DNA]</scope>
    <source>
        <strain evidence="9 10">DSM 27180</strain>
    </source>
</reference>
<dbReference type="Pfam" id="PF00254">
    <property type="entry name" value="FKBP_C"/>
    <property type="match status" value="1"/>
</dbReference>
<dbReference type="SUPFAM" id="SSF54534">
    <property type="entry name" value="FKBP-like"/>
    <property type="match status" value="1"/>
</dbReference>
<comment type="similarity">
    <text evidence="2">Belongs to the FKBP-type PPIase family.</text>
</comment>
<evidence type="ECO:0000313" key="9">
    <source>
        <dbReference type="EMBL" id="NGN82665.1"/>
    </source>
</evidence>
<evidence type="ECO:0000256" key="7">
    <source>
        <dbReference type="SAM" id="SignalP"/>
    </source>
</evidence>
<dbReference type="EMBL" id="JAAKZI010000004">
    <property type="protein sequence ID" value="NGN82665.1"/>
    <property type="molecule type" value="Genomic_DNA"/>
</dbReference>
<dbReference type="PANTHER" id="PTHR43811">
    <property type="entry name" value="FKBP-TYPE PEPTIDYL-PROLYL CIS-TRANS ISOMERASE FKPA"/>
    <property type="match status" value="1"/>
</dbReference>
<dbReference type="Gene3D" id="3.10.50.40">
    <property type="match status" value="1"/>
</dbReference>
<dbReference type="PROSITE" id="PS50059">
    <property type="entry name" value="FKBP_PPIASE"/>
    <property type="match status" value="1"/>
</dbReference>
<feature type="signal peptide" evidence="7">
    <location>
        <begin position="1"/>
        <end position="20"/>
    </location>
</feature>
<evidence type="ECO:0000256" key="3">
    <source>
        <dbReference type="ARBA" id="ARBA00013194"/>
    </source>
</evidence>
<evidence type="ECO:0000313" key="10">
    <source>
        <dbReference type="Proteomes" id="UP000479226"/>
    </source>
</evidence>
<dbReference type="RefSeq" id="WP_165180752.1">
    <property type="nucleotide sequence ID" value="NZ_JAAKZI010000004.1"/>
</dbReference>
<keyword evidence="10" id="KW-1185">Reference proteome</keyword>
<evidence type="ECO:0000256" key="6">
    <source>
        <dbReference type="PROSITE-ProRule" id="PRU00277"/>
    </source>
</evidence>
<dbReference type="EC" id="5.2.1.8" evidence="3 6"/>
<feature type="chain" id="PRO_5045735303" description="peptidylprolyl isomerase" evidence="7">
    <location>
        <begin position="21"/>
        <end position="325"/>
    </location>
</feature>
<keyword evidence="5 6" id="KW-0413">Isomerase</keyword>
<dbReference type="PANTHER" id="PTHR43811:SF19">
    <property type="entry name" value="39 KDA FK506-BINDING NUCLEAR PROTEIN"/>
    <property type="match status" value="1"/>
</dbReference>
<dbReference type="InterPro" id="IPR046357">
    <property type="entry name" value="PPIase_dom_sf"/>
</dbReference>
<evidence type="ECO:0000259" key="8">
    <source>
        <dbReference type="PROSITE" id="PS50059"/>
    </source>
</evidence>
<dbReference type="InterPro" id="IPR001179">
    <property type="entry name" value="PPIase_FKBP_dom"/>
</dbReference>
<name>A0ABX0D9W2_9MICC</name>
<evidence type="ECO:0000256" key="4">
    <source>
        <dbReference type="ARBA" id="ARBA00023110"/>
    </source>
</evidence>
<proteinExistence type="inferred from homology"/>
<dbReference type="Proteomes" id="UP000479226">
    <property type="component" value="Unassembled WGS sequence"/>
</dbReference>
<dbReference type="GO" id="GO:0016853">
    <property type="term" value="F:isomerase activity"/>
    <property type="evidence" value="ECO:0007669"/>
    <property type="project" value="UniProtKB-KW"/>
</dbReference>
<keyword evidence="4 6" id="KW-0697">Rotamase</keyword>
<feature type="domain" description="PPIase FKBP-type" evidence="8">
    <location>
        <begin position="240"/>
        <end position="325"/>
    </location>
</feature>